<gene>
    <name evidence="2" type="ORF">LCGC14_0878820</name>
</gene>
<dbReference type="SUPFAM" id="SSF53335">
    <property type="entry name" value="S-adenosyl-L-methionine-dependent methyltransferases"/>
    <property type="match status" value="1"/>
</dbReference>
<dbReference type="Gene3D" id="3.40.50.150">
    <property type="entry name" value="Vaccinia Virus protein VP39"/>
    <property type="match status" value="1"/>
</dbReference>
<organism evidence="2">
    <name type="scientific">marine sediment metagenome</name>
    <dbReference type="NCBI Taxonomy" id="412755"/>
    <lineage>
        <taxon>unclassified sequences</taxon>
        <taxon>metagenomes</taxon>
        <taxon>ecological metagenomes</taxon>
    </lineage>
</organism>
<proteinExistence type="predicted"/>
<dbReference type="Pfam" id="PF13847">
    <property type="entry name" value="Methyltransf_31"/>
    <property type="match status" value="1"/>
</dbReference>
<feature type="domain" description="Methyltransferase" evidence="1">
    <location>
        <begin position="62"/>
        <end position="130"/>
    </location>
</feature>
<evidence type="ECO:0000259" key="1">
    <source>
        <dbReference type="Pfam" id="PF13847"/>
    </source>
</evidence>
<reference evidence="2" key="1">
    <citation type="journal article" date="2015" name="Nature">
        <title>Complex archaea that bridge the gap between prokaryotes and eukaryotes.</title>
        <authorList>
            <person name="Spang A."/>
            <person name="Saw J.H."/>
            <person name="Jorgensen S.L."/>
            <person name="Zaremba-Niedzwiedzka K."/>
            <person name="Martijn J."/>
            <person name="Lind A.E."/>
            <person name="van Eijk R."/>
            <person name="Schleper C."/>
            <person name="Guy L."/>
            <person name="Ettema T.J."/>
        </authorList>
    </citation>
    <scope>NUCLEOTIDE SEQUENCE</scope>
</reference>
<dbReference type="AlphaFoldDB" id="A0A0F9PN74"/>
<name>A0A0F9PN74_9ZZZZ</name>
<dbReference type="InterPro" id="IPR029063">
    <property type="entry name" value="SAM-dependent_MTases_sf"/>
</dbReference>
<protein>
    <recommendedName>
        <fullName evidence="1">Methyltransferase domain-containing protein</fullName>
    </recommendedName>
</protein>
<dbReference type="InterPro" id="IPR025714">
    <property type="entry name" value="Methyltranfer_dom"/>
</dbReference>
<evidence type="ECO:0000313" key="2">
    <source>
        <dbReference type="EMBL" id="KKN26037.1"/>
    </source>
</evidence>
<dbReference type="CDD" id="cd02440">
    <property type="entry name" value="AdoMet_MTases"/>
    <property type="match status" value="1"/>
</dbReference>
<dbReference type="EMBL" id="LAZR01002751">
    <property type="protein sequence ID" value="KKN26037.1"/>
    <property type="molecule type" value="Genomic_DNA"/>
</dbReference>
<accession>A0A0F9PN74</accession>
<sequence>MSSPIESKLASLSATDNLQYGGSFNHKLYQNYPFPGLDHLPALRNNTQQRLDFLLKHLGDVKGKRLLDIGCANGALTLGMARAGAKVHGVDTNADEIEFACLAADVLGLPGNRFYLCNALALPLAVIDDITIFLSVWKWMVRAHGFEAANEALQNIADHTKLLIFESGIADSGIDLIDFKKSQVEQLLHDHTSFKHIEMVGCFPRDSAHNVDREVWKCWNE</sequence>
<comment type="caution">
    <text evidence="2">The sequence shown here is derived from an EMBL/GenBank/DDBJ whole genome shotgun (WGS) entry which is preliminary data.</text>
</comment>